<sequence length="190" mass="20571">MLDANDVNAAALAAHLDALDDERRVVETLALTGAQQAKLFEVVQGARRFTLEDLAPATGAPLSGVTHEGRNSMLAFSRFAKVFAVPDDAARAASERWGFNRTSGLVTTTVGPGYFVTVQQGDEVLVDYTQLPPRPLLGAPPILDNASRLSYFVYNRTKDVVRGVSKHVSIGRASRNGKQLDNWFVLCRAA</sequence>
<organism evidence="1 2">
    <name type="scientific">Archangium gephyra</name>
    <dbReference type="NCBI Taxonomy" id="48"/>
    <lineage>
        <taxon>Bacteria</taxon>
        <taxon>Pseudomonadati</taxon>
        <taxon>Myxococcota</taxon>
        <taxon>Myxococcia</taxon>
        <taxon>Myxococcales</taxon>
        <taxon>Cystobacterineae</taxon>
        <taxon>Archangiaceae</taxon>
        <taxon>Archangium</taxon>
    </lineage>
</organism>
<evidence type="ECO:0000313" key="1">
    <source>
        <dbReference type="EMBL" id="PZR11449.1"/>
    </source>
</evidence>
<accession>A0A2W5T7C8</accession>
<name>A0A2W5T7C8_9BACT</name>
<evidence type="ECO:0000313" key="2">
    <source>
        <dbReference type="Proteomes" id="UP000249061"/>
    </source>
</evidence>
<protein>
    <submittedName>
        <fullName evidence="1">Uncharacterized protein</fullName>
    </submittedName>
</protein>
<comment type="caution">
    <text evidence="1">The sequence shown here is derived from an EMBL/GenBank/DDBJ whole genome shotgun (WGS) entry which is preliminary data.</text>
</comment>
<dbReference type="AlphaFoldDB" id="A0A2W5T7C8"/>
<gene>
    <name evidence="1" type="ORF">DI536_17640</name>
</gene>
<proteinExistence type="predicted"/>
<dbReference type="Proteomes" id="UP000249061">
    <property type="component" value="Unassembled WGS sequence"/>
</dbReference>
<dbReference type="EMBL" id="QFQP01000014">
    <property type="protein sequence ID" value="PZR11449.1"/>
    <property type="molecule type" value="Genomic_DNA"/>
</dbReference>
<reference evidence="1 2" key="1">
    <citation type="submission" date="2017-08" db="EMBL/GenBank/DDBJ databases">
        <title>Infants hospitalized years apart are colonized by the same room-sourced microbial strains.</title>
        <authorList>
            <person name="Brooks B."/>
            <person name="Olm M.R."/>
            <person name="Firek B.A."/>
            <person name="Baker R."/>
            <person name="Thomas B.C."/>
            <person name="Morowitz M.J."/>
            <person name="Banfield J.F."/>
        </authorList>
    </citation>
    <scope>NUCLEOTIDE SEQUENCE [LARGE SCALE GENOMIC DNA]</scope>
    <source>
        <strain evidence="1">S2_003_000_R2_14</strain>
    </source>
</reference>